<dbReference type="PRINTS" id="PR00184">
    <property type="entry name" value="NEISSPPORIN"/>
</dbReference>
<evidence type="ECO:0000313" key="14">
    <source>
        <dbReference type="Proteomes" id="UP000678374"/>
    </source>
</evidence>
<dbReference type="InterPro" id="IPR001702">
    <property type="entry name" value="Porin_Gram-ve"/>
</dbReference>
<dbReference type="SUPFAM" id="SSF56935">
    <property type="entry name" value="Porins"/>
    <property type="match status" value="1"/>
</dbReference>
<dbReference type="InterPro" id="IPR023614">
    <property type="entry name" value="Porin_dom_sf"/>
</dbReference>
<evidence type="ECO:0000256" key="1">
    <source>
        <dbReference type="ARBA" id="ARBA00004571"/>
    </source>
</evidence>
<keyword evidence="14" id="KW-1185">Reference proteome</keyword>
<reference evidence="13" key="1">
    <citation type="submission" date="2021-04" db="EMBL/GenBank/DDBJ databases">
        <title>The genome sequence of Ideonella sp. 4Y11.</title>
        <authorList>
            <person name="Liu Y."/>
        </authorList>
    </citation>
    <scope>NUCLEOTIDE SEQUENCE</scope>
    <source>
        <strain evidence="13">4Y11</strain>
    </source>
</reference>
<keyword evidence="6 11" id="KW-0732">Signal</keyword>
<evidence type="ECO:0000256" key="9">
    <source>
        <dbReference type="ARBA" id="ARBA00023136"/>
    </source>
</evidence>
<comment type="caution">
    <text evidence="13">The sequence shown here is derived from an EMBL/GenBank/DDBJ whole genome shotgun (WGS) entry which is preliminary data.</text>
</comment>
<keyword evidence="4" id="KW-1134">Transmembrane beta strand</keyword>
<dbReference type="GO" id="GO:0009279">
    <property type="term" value="C:cell outer membrane"/>
    <property type="evidence" value="ECO:0007669"/>
    <property type="project" value="UniProtKB-SubCell"/>
</dbReference>
<dbReference type="PANTHER" id="PTHR34501">
    <property type="entry name" value="PROTEIN YDDL-RELATED"/>
    <property type="match status" value="1"/>
</dbReference>
<dbReference type="GO" id="GO:0046930">
    <property type="term" value="C:pore complex"/>
    <property type="evidence" value="ECO:0007669"/>
    <property type="project" value="UniProtKB-KW"/>
</dbReference>
<dbReference type="PRINTS" id="PR00182">
    <property type="entry name" value="ECOLNEIPORIN"/>
</dbReference>
<sequence>MKKSLLALAVLGAVAGTASAQSSVTIYGKLNIEAGKAVATTDKTLLDVAGSRLGFKGVEDMGGGLKATFGIEHRFSPQDGQANARFWNGYSTVGLMGDWGHIRMGRDYVVGFLMVQNQIDPFGGDTQAALRGVGMLQGGARVRYNSQIEYHLSTNGFNLAAQVADSTNNGGNDNRAMAFAANYAAGPLFVGLAYENGSAADDKQISLGARYNFGFATLSAGYSKGTTAANVDGKGYLLGANIPFGAGDFKVGYAVGDANTAVAGNYKKVGVGYHYNLSKRTKVFADYAKVGGTDAIGPKTGYDFGIQHNF</sequence>
<evidence type="ECO:0000256" key="7">
    <source>
        <dbReference type="ARBA" id="ARBA00023065"/>
    </source>
</evidence>
<proteinExistence type="predicted"/>
<keyword evidence="7" id="KW-0406">Ion transport</keyword>
<keyword evidence="5" id="KW-0812">Transmembrane</keyword>
<dbReference type="InterPro" id="IPR002299">
    <property type="entry name" value="Porin_Neis"/>
</dbReference>
<feature type="chain" id="PRO_5037091083" evidence="11">
    <location>
        <begin position="21"/>
        <end position="310"/>
    </location>
</feature>
<dbReference type="CDD" id="cd00342">
    <property type="entry name" value="gram_neg_porins"/>
    <property type="match status" value="1"/>
</dbReference>
<dbReference type="Pfam" id="PF13609">
    <property type="entry name" value="Porin_4"/>
    <property type="match status" value="1"/>
</dbReference>
<dbReference type="Proteomes" id="UP000678374">
    <property type="component" value="Unassembled WGS sequence"/>
</dbReference>
<evidence type="ECO:0000256" key="11">
    <source>
        <dbReference type="SAM" id="SignalP"/>
    </source>
</evidence>
<evidence type="ECO:0000256" key="6">
    <source>
        <dbReference type="ARBA" id="ARBA00022729"/>
    </source>
</evidence>
<dbReference type="PANTHER" id="PTHR34501:SF9">
    <property type="entry name" value="MAJOR OUTER MEMBRANE PROTEIN P.IA"/>
    <property type="match status" value="1"/>
</dbReference>
<protein>
    <submittedName>
        <fullName evidence="13">Porin</fullName>
    </submittedName>
</protein>
<dbReference type="InterPro" id="IPR033900">
    <property type="entry name" value="Gram_neg_porin_domain"/>
</dbReference>
<comment type="subcellular location">
    <subcellularLocation>
        <location evidence="1">Cell outer membrane</location>
        <topology evidence="1">Multi-pass membrane protein</topology>
    </subcellularLocation>
</comment>
<name>A0A940YG28_9BURK</name>
<evidence type="ECO:0000259" key="12">
    <source>
        <dbReference type="Pfam" id="PF13609"/>
    </source>
</evidence>
<dbReference type="GO" id="GO:0034220">
    <property type="term" value="P:monoatomic ion transmembrane transport"/>
    <property type="evidence" value="ECO:0007669"/>
    <property type="project" value="InterPro"/>
</dbReference>
<comment type="subunit">
    <text evidence="2">Homotrimer.</text>
</comment>
<evidence type="ECO:0000256" key="4">
    <source>
        <dbReference type="ARBA" id="ARBA00022452"/>
    </source>
</evidence>
<keyword evidence="9" id="KW-0472">Membrane</keyword>
<dbReference type="AlphaFoldDB" id="A0A940YG28"/>
<accession>A0A940YG28</accession>
<feature type="domain" description="Porin" evidence="12">
    <location>
        <begin position="7"/>
        <end position="292"/>
    </location>
</feature>
<feature type="signal peptide" evidence="11">
    <location>
        <begin position="1"/>
        <end position="20"/>
    </location>
</feature>
<evidence type="ECO:0000256" key="8">
    <source>
        <dbReference type="ARBA" id="ARBA00023114"/>
    </source>
</evidence>
<dbReference type="GO" id="GO:0015288">
    <property type="term" value="F:porin activity"/>
    <property type="evidence" value="ECO:0007669"/>
    <property type="project" value="UniProtKB-KW"/>
</dbReference>
<gene>
    <name evidence="13" type="ORF">KAK06_03845</name>
</gene>
<evidence type="ECO:0000256" key="2">
    <source>
        <dbReference type="ARBA" id="ARBA00011233"/>
    </source>
</evidence>
<keyword evidence="8" id="KW-0626">Porin</keyword>
<evidence type="ECO:0000256" key="5">
    <source>
        <dbReference type="ARBA" id="ARBA00022692"/>
    </source>
</evidence>
<keyword evidence="10" id="KW-0998">Cell outer membrane</keyword>
<dbReference type="EMBL" id="JAGQDE010000002">
    <property type="protein sequence ID" value="MBQ0958082.1"/>
    <property type="molecule type" value="Genomic_DNA"/>
</dbReference>
<dbReference type="Gene3D" id="2.40.160.10">
    <property type="entry name" value="Porin"/>
    <property type="match status" value="1"/>
</dbReference>
<evidence type="ECO:0000256" key="3">
    <source>
        <dbReference type="ARBA" id="ARBA00022448"/>
    </source>
</evidence>
<evidence type="ECO:0000256" key="10">
    <source>
        <dbReference type="ARBA" id="ARBA00023237"/>
    </source>
</evidence>
<dbReference type="RefSeq" id="WP_210800528.1">
    <property type="nucleotide sequence ID" value="NZ_JAGQDE010000002.1"/>
</dbReference>
<dbReference type="InterPro" id="IPR050298">
    <property type="entry name" value="Gram-neg_bact_OMP"/>
</dbReference>
<organism evidence="13 14">
    <name type="scientific">Ideonella aquatica</name>
    <dbReference type="NCBI Taxonomy" id="2824119"/>
    <lineage>
        <taxon>Bacteria</taxon>
        <taxon>Pseudomonadati</taxon>
        <taxon>Pseudomonadota</taxon>
        <taxon>Betaproteobacteria</taxon>
        <taxon>Burkholderiales</taxon>
        <taxon>Sphaerotilaceae</taxon>
        <taxon>Ideonella</taxon>
    </lineage>
</organism>
<evidence type="ECO:0000313" key="13">
    <source>
        <dbReference type="EMBL" id="MBQ0958082.1"/>
    </source>
</evidence>
<keyword evidence="3" id="KW-0813">Transport</keyword>